<reference evidence="1 2" key="1">
    <citation type="submission" date="2015-07" db="EMBL/GenBank/DDBJ databases">
        <title>The genome of Habropoda laboriosa.</title>
        <authorList>
            <person name="Pan H."/>
            <person name="Kapheim K."/>
        </authorList>
    </citation>
    <scope>NUCLEOTIDE SEQUENCE [LARGE SCALE GENOMIC DNA]</scope>
    <source>
        <strain evidence="1">0110345459</strain>
    </source>
</reference>
<gene>
    <name evidence="1" type="ORF">WH47_02962</name>
</gene>
<dbReference type="OrthoDB" id="2499658at2759"/>
<proteinExistence type="predicted"/>
<dbReference type="STRING" id="597456.A0A0L7QSU7"/>
<name>A0A0L7QSU7_9HYME</name>
<organism evidence="1 2">
    <name type="scientific">Habropoda laboriosa</name>
    <dbReference type="NCBI Taxonomy" id="597456"/>
    <lineage>
        <taxon>Eukaryota</taxon>
        <taxon>Metazoa</taxon>
        <taxon>Ecdysozoa</taxon>
        <taxon>Arthropoda</taxon>
        <taxon>Hexapoda</taxon>
        <taxon>Insecta</taxon>
        <taxon>Pterygota</taxon>
        <taxon>Neoptera</taxon>
        <taxon>Endopterygota</taxon>
        <taxon>Hymenoptera</taxon>
        <taxon>Apocrita</taxon>
        <taxon>Aculeata</taxon>
        <taxon>Apoidea</taxon>
        <taxon>Anthophila</taxon>
        <taxon>Apidae</taxon>
        <taxon>Habropoda</taxon>
    </lineage>
</organism>
<dbReference type="AlphaFoldDB" id="A0A0L7QSU7"/>
<accession>A0A0L7QSU7</accession>
<feature type="non-terminal residue" evidence="1">
    <location>
        <position position="1"/>
    </location>
</feature>
<evidence type="ECO:0000313" key="2">
    <source>
        <dbReference type="Proteomes" id="UP000053825"/>
    </source>
</evidence>
<dbReference type="EMBL" id="KQ414755">
    <property type="protein sequence ID" value="KOC61705.1"/>
    <property type="molecule type" value="Genomic_DNA"/>
</dbReference>
<protein>
    <submittedName>
        <fullName evidence="1">Uncharacterized protein</fullName>
    </submittedName>
</protein>
<sequence length="55" mass="6500">QHFFQIVLPSKAIRNERILETLMYQANSGIFRNVDSYLEAYQKKVQNQESFDCGM</sequence>
<evidence type="ECO:0000313" key="1">
    <source>
        <dbReference type="EMBL" id="KOC61705.1"/>
    </source>
</evidence>
<dbReference type="Proteomes" id="UP000053825">
    <property type="component" value="Unassembled WGS sequence"/>
</dbReference>
<keyword evidence="2" id="KW-1185">Reference proteome</keyword>